<evidence type="ECO:0000313" key="5">
    <source>
        <dbReference type="EMBL" id="KAL2058123.1"/>
    </source>
</evidence>
<dbReference type="InterPro" id="IPR036291">
    <property type="entry name" value="NAD(P)-bd_dom_sf"/>
</dbReference>
<dbReference type="InterPro" id="IPR020904">
    <property type="entry name" value="Sc_DH/Rdtase_CS"/>
</dbReference>
<comment type="similarity">
    <text evidence="1">Belongs to the short-chain dehydrogenases/reductases (SDR) family.</text>
</comment>
<dbReference type="Pfam" id="PF00106">
    <property type="entry name" value="adh_short"/>
    <property type="match status" value="1"/>
</dbReference>
<dbReference type="PROSITE" id="PS00061">
    <property type="entry name" value="ADH_SHORT"/>
    <property type="match status" value="1"/>
</dbReference>
<dbReference type="Gene3D" id="3.40.50.720">
    <property type="entry name" value="NAD(P)-binding Rossmann-like Domain"/>
    <property type="match status" value="1"/>
</dbReference>
<evidence type="ECO:0000259" key="4">
    <source>
        <dbReference type="SMART" id="SM00822"/>
    </source>
</evidence>
<evidence type="ECO:0000256" key="2">
    <source>
        <dbReference type="ARBA" id="ARBA00022857"/>
    </source>
</evidence>
<dbReference type="InterPro" id="IPR057326">
    <property type="entry name" value="KR_dom"/>
</dbReference>
<evidence type="ECO:0000313" key="6">
    <source>
        <dbReference type="Proteomes" id="UP001590951"/>
    </source>
</evidence>
<keyword evidence="2" id="KW-0521">NADP</keyword>
<dbReference type="PRINTS" id="PR00081">
    <property type="entry name" value="GDHRDH"/>
</dbReference>
<sequence>MAKTVIVTGASRGIGLAIAEYLLKTSNNVVVIARSKDALEKLRENHPEYVRVLVGDLSDLSLAQKGVDLATKEFGRLDGLIVNHGIIDPVTKLRDTNAEGWKKTFDVNFMSAVAFAKAALPLLNESKGCILFTSSGVSVGAVSSWGAYGATKAAMNHLAGQLACEEPEVTSISVRPGVVDTEMQRELREVHSSIMAKKDNDKFLGLYREGKLLKPSDPGDVMAKMVLDPPRELNGKFISWESAELLRYRDP</sequence>
<proteinExistence type="inferred from homology"/>
<name>A0ABR4BJY0_9LECA</name>
<keyword evidence="3" id="KW-0560">Oxidoreductase</keyword>
<organism evidence="5 6">
    <name type="scientific">Lepraria finkii</name>
    <dbReference type="NCBI Taxonomy" id="1340010"/>
    <lineage>
        <taxon>Eukaryota</taxon>
        <taxon>Fungi</taxon>
        <taxon>Dikarya</taxon>
        <taxon>Ascomycota</taxon>
        <taxon>Pezizomycotina</taxon>
        <taxon>Lecanoromycetes</taxon>
        <taxon>OSLEUM clade</taxon>
        <taxon>Lecanoromycetidae</taxon>
        <taxon>Lecanorales</taxon>
        <taxon>Lecanorineae</taxon>
        <taxon>Stereocaulaceae</taxon>
        <taxon>Lepraria</taxon>
    </lineage>
</organism>
<dbReference type="SMART" id="SM00822">
    <property type="entry name" value="PKS_KR"/>
    <property type="match status" value="1"/>
</dbReference>
<dbReference type="InterPro" id="IPR002347">
    <property type="entry name" value="SDR_fam"/>
</dbReference>
<evidence type="ECO:0000256" key="1">
    <source>
        <dbReference type="ARBA" id="ARBA00006484"/>
    </source>
</evidence>
<comment type="caution">
    <text evidence="5">The sequence shown here is derived from an EMBL/GenBank/DDBJ whole genome shotgun (WGS) entry which is preliminary data.</text>
</comment>
<feature type="domain" description="Ketoreductase" evidence="4">
    <location>
        <begin position="3"/>
        <end position="182"/>
    </location>
</feature>
<protein>
    <recommendedName>
        <fullName evidence="4">Ketoreductase domain-containing protein</fullName>
    </recommendedName>
</protein>
<dbReference type="PANTHER" id="PTHR43008">
    <property type="entry name" value="BENZIL REDUCTASE"/>
    <property type="match status" value="1"/>
</dbReference>
<evidence type="ECO:0000256" key="3">
    <source>
        <dbReference type="ARBA" id="ARBA00023002"/>
    </source>
</evidence>
<reference evidence="5 6" key="1">
    <citation type="submission" date="2024-09" db="EMBL/GenBank/DDBJ databases">
        <title>Rethinking Asexuality: The Enigmatic Case of Functional Sexual Genes in Lepraria (Stereocaulaceae).</title>
        <authorList>
            <person name="Doellman M."/>
            <person name="Sun Y."/>
            <person name="Barcenas-Pena A."/>
            <person name="Lumbsch H.T."/>
            <person name="Grewe F."/>
        </authorList>
    </citation>
    <scope>NUCLEOTIDE SEQUENCE [LARGE SCALE GENOMIC DNA]</scope>
    <source>
        <strain evidence="5 6">Grewe 0041</strain>
    </source>
</reference>
<dbReference type="EMBL" id="JBHFEH010000003">
    <property type="protein sequence ID" value="KAL2058123.1"/>
    <property type="molecule type" value="Genomic_DNA"/>
</dbReference>
<dbReference type="SUPFAM" id="SSF51735">
    <property type="entry name" value="NAD(P)-binding Rossmann-fold domains"/>
    <property type="match status" value="1"/>
</dbReference>
<dbReference type="Proteomes" id="UP001590951">
    <property type="component" value="Unassembled WGS sequence"/>
</dbReference>
<keyword evidence="6" id="KW-1185">Reference proteome</keyword>
<dbReference type="PANTHER" id="PTHR43008:SF8">
    <property type="entry name" value="BENZIL REDUCTASE ((S)-BENZOIN FORMING) IRC24"/>
    <property type="match status" value="1"/>
</dbReference>
<accession>A0ABR4BJY0</accession>
<gene>
    <name evidence="5" type="ORF">ABVK25_001741</name>
</gene>